<evidence type="ECO:0000256" key="2">
    <source>
        <dbReference type="ARBA" id="ARBA00023239"/>
    </source>
</evidence>
<dbReference type="PANTHER" id="PTHR22789:SF0">
    <property type="entry name" value="3-OXO-TETRONATE 4-PHOSPHATE DECARBOXYLASE-RELATED"/>
    <property type="match status" value="1"/>
</dbReference>
<dbReference type="SUPFAM" id="SSF53639">
    <property type="entry name" value="AraD/HMP-PK domain-like"/>
    <property type="match status" value="1"/>
</dbReference>
<dbReference type="PANTHER" id="PTHR22789">
    <property type="entry name" value="FUCULOSE PHOSPHATE ALDOLASE"/>
    <property type="match status" value="1"/>
</dbReference>
<dbReference type="GO" id="GO:0005829">
    <property type="term" value="C:cytosol"/>
    <property type="evidence" value="ECO:0007669"/>
    <property type="project" value="TreeGrafter"/>
</dbReference>
<keyword evidence="1" id="KW-0479">Metal-binding</keyword>
<feature type="domain" description="Class II aldolase/adducin N-terminal" evidence="3">
    <location>
        <begin position="8"/>
        <end position="187"/>
    </location>
</feature>
<keyword evidence="5" id="KW-1185">Reference proteome</keyword>
<proteinExistence type="predicted"/>
<name>A0A345ZUP0_9HYPH</name>
<dbReference type="GO" id="GO:0046872">
    <property type="term" value="F:metal ion binding"/>
    <property type="evidence" value="ECO:0007669"/>
    <property type="project" value="UniProtKB-KW"/>
</dbReference>
<keyword evidence="2" id="KW-0456">Lyase</keyword>
<dbReference type="EMBL" id="CP031417">
    <property type="protein sequence ID" value="AXK80637.1"/>
    <property type="molecule type" value="Genomic_DNA"/>
</dbReference>
<evidence type="ECO:0000313" key="4">
    <source>
        <dbReference type="EMBL" id="AXK80637.1"/>
    </source>
</evidence>
<evidence type="ECO:0000259" key="3">
    <source>
        <dbReference type="SMART" id="SM01007"/>
    </source>
</evidence>
<dbReference type="Pfam" id="PF00596">
    <property type="entry name" value="Aldolase_II"/>
    <property type="match status" value="1"/>
</dbReference>
<dbReference type="OrthoDB" id="5291399at2"/>
<dbReference type="RefSeq" id="WP_115690485.1">
    <property type="nucleotide sequence ID" value="NZ_CP031417.1"/>
</dbReference>
<dbReference type="Proteomes" id="UP000254889">
    <property type="component" value="Chromosome"/>
</dbReference>
<dbReference type="Gene3D" id="3.40.225.10">
    <property type="entry name" value="Class II aldolase/adducin N-terminal domain"/>
    <property type="match status" value="1"/>
</dbReference>
<gene>
    <name evidence="4" type="ORF">DW352_09010</name>
</gene>
<evidence type="ECO:0000256" key="1">
    <source>
        <dbReference type="ARBA" id="ARBA00022723"/>
    </source>
</evidence>
<reference evidence="4 5" key="1">
    <citation type="submission" date="2018-07" db="EMBL/GenBank/DDBJ databases">
        <authorList>
            <person name="Quirk P.G."/>
            <person name="Krulwich T.A."/>
        </authorList>
    </citation>
    <scope>NUCLEOTIDE SEQUENCE [LARGE SCALE GENOMIC DNA]</scope>
    <source>
        <strain evidence="4 5">CC-BB4</strain>
    </source>
</reference>
<dbReference type="GO" id="GO:0019323">
    <property type="term" value="P:pentose catabolic process"/>
    <property type="evidence" value="ECO:0007669"/>
    <property type="project" value="TreeGrafter"/>
</dbReference>
<organism evidence="4 5">
    <name type="scientific">Pseudolabrys taiwanensis</name>
    <dbReference type="NCBI Taxonomy" id="331696"/>
    <lineage>
        <taxon>Bacteria</taxon>
        <taxon>Pseudomonadati</taxon>
        <taxon>Pseudomonadota</taxon>
        <taxon>Alphaproteobacteria</taxon>
        <taxon>Hyphomicrobiales</taxon>
        <taxon>Xanthobacteraceae</taxon>
        <taxon>Pseudolabrys</taxon>
    </lineage>
</organism>
<dbReference type="InterPro" id="IPR036409">
    <property type="entry name" value="Aldolase_II/adducin_N_sf"/>
</dbReference>
<dbReference type="InterPro" id="IPR050197">
    <property type="entry name" value="Aldolase_class_II_sugar_metab"/>
</dbReference>
<evidence type="ECO:0000313" key="5">
    <source>
        <dbReference type="Proteomes" id="UP000254889"/>
    </source>
</evidence>
<dbReference type="SMART" id="SM01007">
    <property type="entry name" value="Aldolase_II"/>
    <property type="match status" value="1"/>
</dbReference>
<dbReference type="AlphaFoldDB" id="A0A345ZUP0"/>
<accession>A0A345ZUP0</accession>
<sequence length="232" mass="25487">MTHDDIKQQLIWAGKVLVGEGQDDFTRGHISFRLPDNPSLFFMKPHSVGLDEITMENILTIDLEGNVVAGTSRRHSEVYIHSEIFKARPDVNCVLHTHPPYSIALSATGRAMRAYSQPGALFFESVGVYTDTINLIRTTGMGAGVAKALASNRAVLLKNHGVVVVGASVAETVVGVIMLENAAQVQLLTEAAGDPAPEFPRADIEKLKHDISRPEQFQINFDYLVRRAKRRA</sequence>
<dbReference type="KEGG" id="ptaw:DW352_09010"/>
<dbReference type="GO" id="GO:0016832">
    <property type="term" value="F:aldehyde-lyase activity"/>
    <property type="evidence" value="ECO:0007669"/>
    <property type="project" value="TreeGrafter"/>
</dbReference>
<dbReference type="InterPro" id="IPR001303">
    <property type="entry name" value="Aldolase_II/adducin_N"/>
</dbReference>
<protein>
    <submittedName>
        <fullName evidence="4">Class II aldolase/adducin family protein</fullName>
    </submittedName>
</protein>